<feature type="region of interest" description="Disordered" evidence="1">
    <location>
        <begin position="745"/>
        <end position="785"/>
    </location>
</feature>
<evidence type="ECO:0000259" key="2">
    <source>
        <dbReference type="PROSITE" id="PS51184"/>
    </source>
</evidence>
<name>A0A9P7US93_9AGAR</name>
<feature type="compositionally biased region" description="Polar residues" evidence="1">
    <location>
        <begin position="775"/>
        <end position="785"/>
    </location>
</feature>
<dbReference type="InterPro" id="IPR003347">
    <property type="entry name" value="JmjC_dom"/>
</dbReference>
<dbReference type="Pfam" id="PF02373">
    <property type="entry name" value="JmjC"/>
    <property type="match status" value="1"/>
</dbReference>
<feature type="domain" description="JmjC" evidence="2">
    <location>
        <begin position="135"/>
        <end position="303"/>
    </location>
</feature>
<gene>
    <name evidence="3" type="ORF">E1B28_008926</name>
</gene>
<dbReference type="SMART" id="SM00558">
    <property type="entry name" value="JmjC"/>
    <property type="match status" value="1"/>
</dbReference>
<dbReference type="KEGG" id="more:E1B28_008926"/>
<dbReference type="SUPFAM" id="SSF51197">
    <property type="entry name" value="Clavaminate synthase-like"/>
    <property type="match status" value="1"/>
</dbReference>
<dbReference type="PROSITE" id="PS51184">
    <property type="entry name" value="JMJC"/>
    <property type="match status" value="1"/>
</dbReference>
<dbReference type="EMBL" id="CM032185">
    <property type="protein sequence ID" value="KAG7092582.1"/>
    <property type="molecule type" value="Genomic_DNA"/>
</dbReference>
<keyword evidence="4" id="KW-1185">Reference proteome</keyword>
<evidence type="ECO:0000313" key="4">
    <source>
        <dbReference type="Proteomes" id="UP001049176"/>
    </source>
</evidence>
<dbReference type="GeneID" id="66078002"/>
<dbReference type="OrthoDB" id="298344at2759"/>
<dbReference type="Gene3D" id="2.60.120.650">
    <property type="entry name" value="Cupin"/>
    <property type="match status" value="1"/>
</dbReference>
<dbReference type="Proteomes" id="UP001049176">
    <property type="component" value="Chromosome 5"/>
</dbReference>
<organism evidence="3 4">
    <name type="scientific">Marasmius oreades</name>
    <name type="common">fairy-ring Marasmius</name>
    <dbReference type="NCBI Taxonomy" id="181124"/>
    <lineage>
        <taxon>Eukaryota</taxon>
        <taxon>Fungi</taxon>
        <taxon>Dikarya</taxon>
        <taxon>Basidiomycota</taxon>
        <taxon>Agaricomycotina</taxon>
        <taxon>Agaricomycetes</taxon>
        <taxon>Agaricomycetidae</taxon>
        <taxon>Agaricales</taxon>
        <taxon>Marasmiineae</taxon>
        <taxon>Marasmiaceae</taxon>
        <taxon>Marasmius</taxon>
    </lineage>
</organism>
<sequence>MVANTDHQPTTRKNFTCKGWNFDDLVGQHGLIAVPRVSALTGRDILSRTIGLHEKNGVPLVIQDFHKHPDWPTDLFDPDWLISCGLQEISVRNIHNGEDKTIFLSDFILTSRKISPFTQVDEPERLYGKDAPCPDRWKEWLSSGAIPRRLLEDSQSNLLTNLPDEQRVETLMCYLGVGDTFTPIHKDLCASSGQNLMCFTENGGSSFWFMTDSSSTRELTNHFLALNKVLDHETHIMSLEEVADAATHVPIYVIEQRIGDLVLVPPRSYHQVVNAGGFTIKTSWSRVTLQGLQTALYHELPLYRRVCRLETYRIKSTIHHTVLRWTKNVLGQDCKSDQNSVLMAKSLAIILSAFDSVLLDEYCPRYAQLETVQPKCSLATEPEVQCDFCGADIFQSFFYCGDCVQEAPNEIADGFILCPGCYVEGRTCKCGSLKPSQWRAFETLLAARRAAHAALHSYWERNTTLKQVPLREERDLLHTSSKKGIFSACILLVERRKAFKPKDALRKCSTGSLSHDIPLDEWVYCKECHRARCFSHMLYAYDMHAVQILHALTDEKSVHERHKTSKINYHQKWELYEKQEKEGKQPEDIQLSDLAQTFTTCKPLHPGFVRPGWYDENIEIIRSTEGNLDHLKQKYYNLTASVSDRSRPLSKVSGGGNENRKRLFLDCVMLETQTRGVDSRNAASSRSATSEVSDGVEDESTNCSLFDSPIQSTQEGVRKRRKTTSHALPSNSEFARALDSNIQTTDTKTIIHRHRLKQPENNDRRKQRSAEETHLNGTPPSSQEL</sequence>
<comment type="caution">
    <text evidence="3">The sequence shown here is derived from an EMBL/GenBank/DDBJ whole genome shotgun (WGS) entry which is preliminary data.</text>
</comment>
<feature type="compositionally biased region" description="Polar residues" evidence="1">
    <location>
        <begin position="701"/>
        <end position="715"/>
    </location>
</feature>
<proteinExistence type="predicted"/>
<protein>
    <recommendedName>
        <fullName evidence="2">JmjC domain-containing protein</fullName>
    </recommendedName>
</protein>
<dbReference type="AlphaFoldDB" id="A0A9P7US93"/>
<evidence type="ECO:0000313" key="3">
    <source>
        <dbReference type="EMBL" id="KAG7092582.1"/>
    </source>
</evidence>
<feature type="region of interest" description="Disordered" evidence="1">
    <location>
        <begin position="675"/>
        <end position="730"/>
    </location>
</feature>
<evidence type="ECO:0000256" key="1">
    <source>
        <dbReference type="SAM" id="MobiDB-lite"/>
    </source>
</evidence>
<dbReference type="RefSeq" id="XP_043009052.1">
    <property type="nucleotide sequence ID" value="XM_043153767.1"/>
</dbReference>
<reference evidence="3" key="1">
    <citation type="journal article" date="2021" name="Genome Biol. Evol.">
        <title>The assembled and annotated genome of the fairy-ring fungus Marasmius oreades.</title>
        <authorList>
            <person name="Hiltunen M."/>
            <person name="Ament-Velasquez S.L."/>
            <person name="Johannesson H."/>
        </authorList>
    </citation>
    <scope>NUCLEOTIDE SEQUENCE</scope>
    <source>
        <strain evidence="3">03SP1</strain>
    </source>
</reference>
<feature type="compositionally biased region" description="Low complexity" evidence="1">
    <location>
        <begin position="679"/>
        <end position="690"/>
    </location>
</feature>
<feature type="compositionally biased region" description="Basic and acidic residues" evidence="1">
    <location>
        <begin position="757"/>
        <end position="774"/>
    </location>
</feature>
<accession>A0A9P7US93</accession>